<evidence type="ECO:0000313" key="3">
    <source>
        <dbReference type="Proteomes" id="UP000048984"/>
    </source>
</evidence>
<name>A0A0P6VMC7_9HYPH</name>
<dbReference type="RefSeq" id="WP_054360000.1">
    <property type="nucleotide sequence ID" value="NZ_LJYW01000001.1"/>
</dbReference>
<dbReference type="Proteomes" id="UP000048984">
    <property type="component" value="Unassembled WGS sequence"/>
</dbReference>
<reference evidence="2 3" key="2">
    <citation type="submission" date="2015-10" db="EMBL/GenBank/DDBJ databases">
        <title>Draft Genome Sequence of Prosthecomicrobium hirschii ATCC 27832.</title>
        <authorList>
            <person name="Daniel J."/>
            <person name="Givan S.A."/>
            <person name="Brun Y.V."/>
            <person name="Brown P.J."/>
        </authorList>
    </citation>
    <scope>NUCLEOTIDE SEQUENCE [LARGE SCALE GENOMIC DNA]</scope>
    <source>
        <strain evidence="2 3">16</strain>
    </source>
</reference>
<evidence type="ECO:0000313" key="2">
    <source>
        <dbReference type="EMBL" id="KPL53836.1"/>
    </source>
</evidence>
<evidence type="ECO:0000256" key="1">
    <source>
        <dbReference type="SAM" id="SignalP"/>
    </source>
</evidence>
<sequence length="77" mass="8246">MKTILASLLGAALLATTVAAPASAGFKSGPRGFHGHKFVSHGHRVAFFGHGHGCFIKKVKIFDHHGGFRWTFVRTCG</sequence>
<comment type="caution">
    <text evidence="2">The sequence shown here is derived from an EMBL/GenBank/DDBJ whole genome shotgun (WGS) entry which is preliminary data.</text>
</comment>
<proteinExistence type="predicted"/>
<accession>A0A0P6VMC7</accession>
<organism evidence="2 3">
    <name type="scientific">Prosthecodimorpha hirschii</name>
    <dbReference type="NCBI Taxonomy" id="665126"/>
    <lineage>
        <taxon>Bacteria</taxon>
        <taxon>Pseudomonadati</taxon>
        <taxon>Pseudomonadota</taxon>
        <taxon>Alphaproteobacteria</taxon>
        <taxon>Hyphomicrobiales</taxon>
        <taxon>Ancalomicrobiaceae</taxon>
        <taxon>Prosthecodimorpha</taxon>
    </lineage>
</organism>
<keyword evidence="3" id="KW-1185">Reference proteome</keyword>
<keyword evidence="1" id="KW-0732">Signal</keyword>
<feature type="chain" id="PRO_5006131639" evidence="1">
    <location>
        <begin position="25"/>
        <end position="77"/>
    </location>
</feature>
<dbReference type="AlphaFoldDB" id="A0A0P6VMC7"/>
<protein>
    <submittedName>
        <fullName evidence="2">Uncharacterized protein</fullName>
    </submittedName>
</protein>
<dbReference type="EMBL" id="LJYW01000001">
    <property type="protein sequence ID" value="KPL53836.1"/>
    <property type="molecule type" value="Genomic_DNA"/>
</dbReference>
<reference evidence="2 3" key="1">
    <citation type="submission" date="2015-09" db="EMBL/GenBank/DDBJ databases">
        <authorList>
            <person name="Jackson K.R."/>
            <person name="Lunt B.L."/>
            <person name="Fisher J.N.B."/>
            <person name="Gardner A.V."/>
            <person name="Bailey M.E."/>
            <person name="Deus L.M."/>
            <person name="Earl A.S."/>
            <person name="Gibby P.D."/>
            <person name="Hartmann K.A."/>
            <person name="Liu J.E."/>
            <person name="Manci A.M."/>
            <person name="Nielsen D.A."/>
            <person name="Solomon M.B."/>
            <person name="Breakwell D.P."/>
            <person name="Burnett S.H."/>
            <person name="Grose J.H."/>
        </authorList>
    </citation>
    <scope>NUCLEOTIDE SEQUENCE [LARGE SCALE GENOMIC DNA]</scope>
    <source>
        <strain evidence="2 3">16</strain>
    </source>
</reference>
<feature type="signal peptide" evidence="1">
    <location>
        <begin position="1"/>
        <end position="24"/>
    </location>
</feature>
<gene>
    <name evidence="2" type="ORF">ABB55_17835</name>
</gene>